<reference evidence="1" key="1">
    <citation type="submission" date="2020-01" db="EMBL/GenBank/DDBJ databases">
        <title>Genome sequence of Kobresia littledalei, the first chromosome-level genome in the family Cyperaceae.</title>
        <authorList>
            <person name="Qu G."/>
        </authorList>
    </citation>
    <scope>NUCLEOTIDE SEQUENCE</scope>
    <source>
        <strain evidence="1">C.B.Clarke</strain>
        <tissue evidence="1">Leaf</tissue>
    </source>
</reference>
<proteinExistence type="predicted"/>
<comment type="caution">
    <text evidence="1">The sequence shown here is derived from an EMBL/GenBank/DDBJ whole genome shotgun (WGS) entry which is preliminary data.</text>
</comment>
<dbReference type="EMBL" id="SWLB01000005">
    <property type="protein sequence ID" value="KAF3338203.1"/>
    <property type="molecule type" value="Genomic_DNA"/>
</dbReference>
<protein>
    <submittedName>
        <fullName evidence="1">Uncharacterized protein</fullName>
    </submittedName>
</protein>
<keyword evidence="2" id="KW-1185">Reference proteome</keyword>
<gene>
    <name evidence="1" type="ORF">FCM35_KLT17040</name>
</gene>
<dbReference type="OrthoDB" id="1609391at2759"/>
<dbReference type="AlphaFoldDB" id="A0A833VWF0"/>
<sequence>MKSPEFSAGFCEEYSEKDWNSPVPMDPEMGFNAPTTYPFSNFQMGQRDDMYCSSSNSLQREYNLALTDDNQNMGKNVKDNKSCAIQANVHTNIPLCPRSGFVADQWLLWEDGQEKLEVACDAELCTDKFKEKVGTRPGCGFSAAVLYYIRSLSTVMPQYRISKVYRSVYVCMCVYV</sequence>
<accession>A0A833VWF0</accession>
<dbReference type="Proteomes" id="UP000623129">
    <property type="component" value="Unassembled WGS sequence"/>
</dbReference>
<organism evidence="1 2">
    <name type="scientific">Carex littledalei</name>
    <dbReference type="NCBI Taxonomy" id="544730"/>
    <lineage>
        <taxon>Eukaryota</taxon>
        <taxon>Viridiplantae</taxon>
        <taxon>Streptophyta</taxon>
        <taxon>Embryophyta</taxon>
        <taxon>Tracheophyta</taxon>
        <taxon>Spermatophyta</taxon>
        <taxon>Magnoliopsida</taxon>
        <taxon>Liliopsida</taxon>
        <taxon>Poales</taxon>
        <taxon>Cyperaceae</taxon>
        <taxon>Cyperoideae</taxon>
        <taxon>Cariceae</taxon>
        <taxon>Carex</taxon>
        <taxon>Carex subgen. Euthyceras</taxon>
    </lineage>
</organism>
<evidence type="ECO:0000313" key="2">
    <source>
        <dbReference type="Proteomes" id="UP000623129"/>
    </source>
</evidence>
<evidence type="ECO:0000313" key="1">
    <source>
        <dbReference type="EMBL" id="KAF3338203.1"/>
    </source>
</evidence>
<name>A0A833VWF0_9POAL</name>